<evidence type="ECO:0000313" key="2">
    <source>
        <dbReference type="Proteomes" id="UP000748025"/>
    </source>
</evidence>
<proteinExistence type="predicted"/>
<name>A0A9P7NFY1_9HYPO</name>
<dbReference type="Proteomes" id="UP000748025">
    <property type="component" value="Unassembled WGS sequence"/>
</dbReference>
<protein>
    <submittedName>
        <fullName evidence="1">Uncharacterized protein</fullName>
    </submittedName>
</protein>
<evidence type="ECO:0000313" key="1">
    <source>
        <dbReference type="EMBL" id="KAG6017181.1"/>
    </source>
</evidence>
<organism evidence="1 2">
    <name type="scientific">Claviceps pusilla</name>
    <dbReference type="NCBI Taxonomy" id="123648"/>
    <lineage>
        <taxon>Eukaryota</taxon>
        <taxon>Fungi</taxon>
        <taxon>Dikarya</taxon>
        <taxon>Ascomycota</taxon>
        <taxon>Pezizomycotina</taxon>
        <taxon>Sordariomycetes</taxon>
        <taxon>Hypocreomycetidae</taxon>
        <taxon>Hypocreales</taxon>
        <taxon>Clavicipitaceae</taxon>
        <taxon>Claviceps</taxon>
    </lineage>
</organism>
<gene>
    <name evidence="1" type="ORF">E4U43_002144</name>
</gene>
<keyword evidence="2" id="KW-1185">Reference proteome</keyword>
<reference evidence="1" key="1">
    <citation type="journal article" date="2020" name="bioRxiv">
        <title>Whole genome comparisons of ergot fungi reveals the divergence and evolution of species within the genus Claviceps are the result of varying mechanisms driving genome evolution and host range expansion.</title>
        <authorList>
            <person name="Wyka S.A."/>
            <person name="Mondo S.J."/>
            <person name="Liu M."/>
            <person name="Dettman J."/>
            <person name="Nalam V."/>
            <person name="Broders K.D."/>
        </authorList>
    </citation>
    <scope>NUCLEOTIDE SEQUENCE</scope>
    <source>
        <strain evidence="1">CCC 602</strain>
    </source>
</reference>
<comment type="caution">
    <text evidence="1">The sequence shown here is derived from an EMBL/GenBank/DDBJ whole genome shotgun (WGS) entry which is preliminary data.</text>
</comment>
<sequence>MTGVGGPQMPVEPIVRATIRAVDTLDADDAQCPRSRGLAASRLRGFADSMGSRILWVDDDAITFPPTTQGPLTLQPRSSDFIMVGGWCMLCSWTEYDNSGGTPYHVQRRLPRMIDCEDSEWPEARCRRADR</sequence>
<dbReference type="AlphaFoldDB" id="A0A9P7NFY1"/>
<accession>A0A9P7NFY1</accession>
<dbReference type="EMBL" id="SRPW01000174">
    <property type="protein sequence ID" value="KAG6017181.1"/>
    <property type="molecule type" value="Genomic_DNA"/>
</dbReference>